<protein>
    <submittedName>
        <fullName evidence="1">Uncharacterized protein</fullName>
    </submittedName>
</protein>
<dbReference type="Proteomes" id="UP000003477">
    <property type="component" value="Unassembled WGS sequence"/>
</dbReference>
<proteinExistence type="predicted"/>
<gene>
    <name evidence="1" type="ORF">CWATWH0003_1899</name>
</gene>
<accession>G5J318</accession>
<evidence type="ECO:0000313" key="1">
    <source>
        <dbReference type="EMBL" id="EHJ13432.1"/>
    </source>
</evidence>
<organism evidence="1 2">
    <name type="scientific">Crocosphaera watsonii WH 0003</name>
    <dbReference type="NCBI Taxonomy" id="423471"/>
    <lineage>
        <taxon>Bacteria</taxon>
        <taxon>Bacillati</taxon>
        <taxon>Cyanobacteriota</taxon>
        <taxon>Cyanophyceae</taxon>
        <taxon>Oscillatoriophycideae</taxon>
        <taxon>Chroococcales</taxon>
        <taxon>Aphanothecaceae</taxon>
        <taxon>Crocosphaera</taxon>
    </lineage>
</organism>
<dbReference type="EMBL" id="AESD01000293">
    <property type="protein sequence ID" value="EHJ13432.1"/>
    <property type="molecule type" value="Genomic_DNA"/>
</dbReference>
<name>G5J318_CROWT</name>
<evidence type="ECO:0000313" key="2">
    <source>
        <dbReference type="Proteomes" id="UP000003477"/>
    </source>
</evidence>
<reference evidence="1 2" key="1">
    <citation type="journal article" date="2011" name="Front. Microbiol.">
        <title>Two Strains of Crocosphaera watsonii with Highly Conserved Genomes are Distinguished by Strain-Specific Features.</title>
        <authorList>
            <person name="Bench S.R."/>
            <person name="Ilikchyan I.N."/>
            <person name="Tripp H.J."/>
            <person name="Zehr J.P."/>
        </authorList>
    </citation>
    <scope>NUCLEOTIDE SEQUENCE [LARGE SCALE GENOMIC DNA]</scope>
    <source>
        <strain evidence="1 2">WH 0003</strain>
    </source>
</reference>
<dbReference type="AlphaFoldDB" id="G5J318"/>
<dbReference type="PATRIC" id="fig|423471.3.peg.1779"/>
<sequence>MFISEQLPVTSEPLFSEQELFTNHSLLLASSSLPTLAELTLKKCLF</sequence>
<comment type="caution">
    <text evidence="1">The sequence shown here is derived from an EMBL/GenBank/DDBJ whole genome shotgun (WGS) entry which is preliminary data.</text>
</comment>